<feature type="compositionally biased region" description="Polar residues" evidence="5">
    <location>
        <begin position="967"/>
        <end position="978"/>
    </location>
</feature>
<dbReference type="Gene3D" id="1.10.1100.10">
    <property type="entry name" value="TAFII-230 TBP-binding domain"/>
    <property type="match status" value="1"/>
</dbReference>
<dbReference type="OrthoDB" id="5752at2759"/>
<dbReference type="Pfam" id="PF12157">
    <property type="entry name" value="DUF3591"/>
    <property type="match status" value="1"/>
</dbReference>
<evidence type="ECO:0000259" key="6">
    <source>
        <dbReference type="Pfam" id="PF09247"/>
    </source>
</evidence>
<feature type="compositionally biased region" description="Basic and acidic residues" evidence="5">
    <location>
        <begin position="142"/>
        <end position="158"/>
    </location>
</feature>
<feature type="region of interest" description="Disordered" evidence="5">
    <location>
        <begin position="190"/>
        <end position="303"/>
    </location>
</feature>
<proteinExistence type="predicted"/>
<feature type="compositionally biased region" description="Basic and acidic residues" evidence="5">
    <location>
        <begin position="121"/>
        <end position="131"/>
    </location>
</feature>
<dbReference type="InterPro" id="IPR036741">
    <property type="entry name" value="TAFII-230_TBP-bd_sf"/>
</dbReference>
<dbReference type="GO" id="GO:0017025">
    <property type="term" value="F:TBP-class protein binding"/>
    <property type="evidence" value="ECO:0007669"/>
    <property type="project" value="InterPro"/>
</dbReference>
<feature type="compositionally biased region" description="Basic and acidic residues" evidence="5">
    <location>
        <begin position="504"/>
        <end position="518"/>
    </location>
</feature>
<sequence length="1019" mass="115682">MDYEEETEEVSSFSMTGFLFGNIDKAGKPDNDILDDESKRHLMELGALSGLSSLASEIADSKLEEEERQAEDCASAYDFEEDSKPEDKAPDAVDFSDINELAEEEENVRNIMSGSVVRQSVRSETRQKREQSGTSRNFFQSSRRESVSKRIRKETKETKAKKKLGIKQISFKSSLDDTKGGRVTNVKWEFVPKRRSSDRKGTIAITSAGASVLPPVRHQPQSSTSGVAWSEEEEEETAQISHPEEPSQPPPPTRIDGWTYLSAPTPPPEDCMPDDEVLHMAPIDSKSDRSGANSDLNKSKPKIPEWRYGPADIGGINSAYRKTVKILITGLESGNPRILIKYWREKGEEKEQEKETEEKAPSLTENMEPILEAEPECFDMVSQVEWERDVVWDPEDAKEKLLARPPSVAGWIPTLANRTAVSYYAQQGPSLKPTKEFTKKSARHQVESCTWYSIFPTDNEELVYGDWESKIIWDHENMDKIPKPSVLRLDPNDENIILSIPEDSDPHKQVSNVKEKKEPRRSRIVLDKAGVTKADDENEAESDEDMNKDPFNISNDQHYYPKNVGENKLRPSVSTDLQHATPAVELRQPYFPTHMGPIKLRQWHRPSLKRYNYGALSNAGPHSVFPLVRRIKLKAKQREQERQASGGGEMFFMRTPEDLSGMDGDLVLFEYCEEYPPQIMNVGMATKISNYFKRKPGTDSKPPSYEFGETVFTHNAPFLGNLSPGESLQAMENNLFRAPIFPHRLPKTDFLIIRTRQKYFVRSVDTIICVGQECPLMEVPGPNSKRANNHIRDFLQVFIYRMFLNSPDNPRRIKMEDIKKAFPTHSESSIRKRLKLCADFKRTGMDSNWWVIKPDFRLPTEEEIRAMVSAEQCCAYYSMLASEQRLKDAGYGEKSFFAPEDDNEEDLQKIDDEVKTAPWNTTRAFISAMKGKCLLAVTGVADPTGCGEGFSYIKVPNKPIQAKDEASTPQPSKRTVTGTDADLRRLNLKQAKQMLRDFGISEEDVSIKKMFLGINFAQV</sequence>
<keyword evidence="4" id="KW-0539">Nucleus</keyword>
<feature type="domain" description="TAFII-230 TBP-binding" evidence="6">
    <location>
        <begin position="4"/>
        <end position="61"/>
    </location>
</feature>
<gene>
    <name evidence="8" type="ORF">BSL78_13389</name>
</gene>
<dbReference type="GO" id="GO:0051123">
    <property type="term" value="P:RNA polymerase II preinitiation complex assembly"/>
    <property type="evidence" value="ECO:0007669"/>
    <property type="project" value="TreeGrafter"/>
</dbReference>
<dbReference type="Pfam" id="PF09247">
    <property type="entry name" value="TBP-binding"/>
    <property type="match status" value="1"/>
</dbReference>
<keyword evidence="9" id="KW-1185">Reference proteome</keyword>
<dbReference type="Proteomes" id="UP000230750">
    <property type="component" value="Unassembled WGS sequence"/>
</dbReference>
<dbReference type="InterPro" id="IPR040240">
    <property type="entry name" value="TAF1"/>
</dbReference>
<evidence type="ECO:0000256" key="4">
    <source>
        <dbReference type="ARBA" id="ARBA00023242"/>
    </source>
</evidence>
<dbReference type="PANTHER" id="PTHR13900">
    <property type="entry name" value="TRANSCRIPTION INITIATION FACTOR TFIID"/>
    <property type="match status" value="1"/>
</dbReference>
<reference evidence="8 9" key="1">
    <citation type="journal article" date="2017" name="PLoS Biol.">
        <title>The sea cucumber genome provides insights into morphological evolution and visceral regeneration.</title>
        <authorList>
            <person name="Zhang X."/>
            <person name="Sun L."/>
            <person name="Yuan J."/>
            <person name="Sun Y."/>
            <person name="Gao Y."/>
            <person name="Zhang L."/>
            <person name="Li S."/>
            <person name="Dai H."/>
            <person name="Hamel J.F."/>
            <person name="Liu C."/>
            <person name="Yu Y."/>
            <person name="Liu S."/>
            <person name="Lin W."/>
            <person name="Guo K."/>
            <person name="Jin S."/>
            <person name="Xu P."/>
            <person name="Storey K.B."/>
            <person name="Huan P."/>
            <person name="Zhang T."/>
            <person name="Zhou Y."/>
            <person name="Zhang J."/>
            <person name="Lin C."/>
            <person name="Li X."/>
            <person name="Xing L."/>
            <person name="Huo D."/>
            <person name="Sun M."/>
            <person name="Wang L."/>
            <person name="Mercier A."/>
            <person name="Li F."/>
            <person name="Yang H."/>
            <person name="Xiang J."/>
        </authorList>
    </citation>
    <scope>NUCLEOTIDE SEQUENCE [LARGE SCALE GENOMIC DNA]</scope>
    <source>
        <strain evidence="8">Shaxun</strain>
        <tissue evidence="8">Muscle</tissue>
    </source>
</reference>
<evidence type="ECO:0000256" key="3">
    <source>
        <dbReference type="ARBA" id="ARBA00023163"/>
    </source>
</evidence>
<dbReference type="GO" id="GO:0003743">
    <property type="term" value="F:translation initiation factor activity"/>
    <property type="evidence" value="ECO:0007669"/>
    <property type="project" value="UniProtKB-KW"/>
</dbReference>
<protein>
    <submittedName>
        <fullName evidence="8">Putative transcription initiation factor TFIID subunit 1</fullName>
    </submittedName>
</protein>
<dbReference type="GO" id="GO:0004402">
    <property type="term" value="F:histone acetyltransferase activity"/>
    <property type="evidence" value="ECO:0007669"/>
    <property type="project" value="InterPro"/>
</dbReference>
<keyword evidence="2" id="KW-0805">Transcription regulation</keyword>
<feature type="compositionally biased region" description="Polar residues" evidence="5">
    <location>
        <begin position="132"/>
        <end position="141"/>
    </location>
</feature>
<keyword evidence="8" id="KW-0648">Protein biosynthesis</keyword>
<dbReference type="InterPro" id="IPR009067">
    <property type="entry name" value="TAF_II_230-bd"/>
</dbReference>
<comment type="subcellular location">
    <subcellularLocation>
        <location evidence="1">Nucleus</location>
    </subcellularLocation>
</comment>
<dbReference type="AlphaFoldDB" id="A0A2G8KNY0"/>
<evidence type="ECO:0000256" key="5">
    <source>
        <dbReference type="SAM" id="MobiDB-lite"/>
    </source>
</evidence>
<evidence type="ECO:0000256" key="1">
    <source>
        <dbReference type="ARBA" id="ARBA00004123"/>
    </source>
</evidence>
<evidence type="ECO:0000313" key="8">
    <source>
        <dbReference type="EMBL" id="PIK49713.1"/>
    </source>
</evidence>
<feature type="compositionally biased region" description="Acidic residues" evidence="5">
    <location>
        <begin position="536"/>
        <end position="546"/>
    </location>
</feature>
<feature type="region of interest" description="Disordered" evidence="5">
    <location>
        <begin position="60"/>
        <end position="93"/>
    </location>
</feature>
<organism evidence="8 9">
    <name type="scientific">Stichopus japonicus</name>
    <name type="common">Sea cucumber</name>
    <dbReference type="NCBI Taxonomy" id="307972"/>
    <lineage>
        <taxon>Eukaryota</taxon>
        <taxon>Metazoa</taxon>
        <taxon>Echinodermata</taxon>
        <taxon>Eleutherozoa</taxon>
        <taxon>Echinozoa</taxon>
        <taxon>Holothuroidea</taxon>
        <taxon>Aspidochirotacea</taxon>
        <taxon>Aspidochirotida</taxon>
        <taxon>Stichopodidae</taxon>
        <taxon>Apostichopus</taxon>
    </lineage>
</organism>
<dbReference type="InterPro" id="IPR022591">
    <property type="entry name" value="TAF1_HAT_dom"/>
</dbReference>
<evidence type="ECO:0000256" key="2">
    <source>
        <dbReference type="ARBA" id="ARBA00023015"/>
    </source>
</evidence>
<dbReference type="SUPFAM" id="SSF47055">
    <property type="entry name" value="TAF(II)230 TBP-binding fragment"/>
    <property type="match status" value="1"/>
</dbReference>
<keyword evidence="8" id="KW-0396">Initiation factor</keyword>
<comment type="caution">
    <text evidence="8">The sequence shown here is derived from an EMBL/GenBank/DDBJ whole genome shotgun (WGS) entry which is preliminary data.</text>
</comment>
<feature type="region of interest" description="Disordered" evidence="5">
    <location>
        <begin position="961"/>
        <end position="980"/>
    </location>
</feature>
<dbReference type="EMBL" id="MRZV01000450">
    <property type="protein sequence ID" value="PIK49713.1"/>
    <property type="molecule type" value="Genomic_DNA"/>
</dbReference>
<feature type="domain" description="Transcription initiation factor TFIID subunit 1 histone acetyltransferase" evidence="7">
    <location>
        <begin position="551"/>
        <end position="1005"/>
    </location>
</feature>
<evidence type="ECO:0000259" key="7">
    <source>
        <dbReference type="Pfam" id="PF12157"/>
    </source>
</evidence>
<evidence type="ECO:0000313" key="9">
    <source>
        <dbReference type="Proteomes" id="UP000230750"/>
    </source>
</evidence>
<dbReference type="PANTHER" id="PTHR13900:SF0">
    <property type="entry name" value="TRANSCRIPTION INITIATION FACTOR TFIID SUBUNIT 1"/>
    <property type="match status" value="1"/>
</dbReference>
<keyword evidence="3" id="KW-0804">Transcription</keyword>
<dbReference type="GO" id="GO:0016251">
    <property type="term" value="F:RNA polymerase II general transcription initiation factor activity"/>
    <property type="evidence" value="ECO:0007669"/>
    <property type="project" value="InterPro"/>
</dbReference>
<dbReference type="GO" id="GO:0005669">
    <property type="term" value="C:transcription factor TFIID complex"/>
    <property type="evidence" value="ECO:0007669"/>
    <property type="project" value="InterPro"/>
</dbReference>
<accession>A0A2G8KNY0</accession>
<feature type="region of interest" description="Disordered" evidence="5">
    <location>
        <begin position="501"/>
        <end position="553"/>
    </location>
</feature>
<dbReference type="STRING" id="307972.A0A2G8KNY0"/>
<name>A0A2G8KNY0_STIJA</name>
<feature type="region of interest" description="Disordered" evidence="5">
    <location>
        <begin position="116"/>
        <end position="162"/>
    </location>
</feature>